<accession>A0ACD0NW77</accession>
<proteinExistence type="predicted"/>
<keyword evidence="2" id="KW-1185">Reference proteome</keyword>
<protein>
    <submittedName>
        <fullName evidence="1">Uncharacterized protein</fullName>
    </submittedName>
</protein>
<name>A0ACD0NW77_9BASI</name>
<reference evidence="1 2" key="1">
    <citation type="journal article" date="2018" name="Mol. Biol. Evol.">
        <title>Broad Genomic Sampling Reveals a Smut Pathogenic Ancestry of the Fungal Clade Ustilaginomycotina.</title>
        <authorList>
            <person name="Kijpornyongpan T."/>
            <person name="Mondo S.J."/>
            <person name="Barry K."/>
            <person name="Sandor L."/>
            <person name="Lee J."/>
            <person name="Lipzen A."/>
            <person name="Pangilinan J."/>
            <person name="LaButti K."/>
            <person name="Hainaut M."/>
            <person name="Henrissat B."/>
            <person name="Grigoriev I.V."/>
            <person name="Spatafora J.W."/>
            <person name="Aime M.C."/>
        </authorList>
    </citation>
    <scope>NUCLEOTIDE SEQUENCE [LARGE SCALE GENOMIC DNA]</scope>
    <source>
        <strain evidence="1 2">SA 807</strain>
    </source>
</reference>
<evidence type="ECO:0000313" key="2">
    <source>
        <dbReference type="Proteomes" id="UP000245626"/>
    </source>
</evidence>
<sequence>MDANQPGQEQKTDKGKGKSTTRGRDGDLAEPSTSSPGFLSSAMRTARLAQGQVGEALNSLSSDVKAGGGSGRRQGQKLAEEVTEDLRQSSLEGRGSSSRPVGVRGFRSETEEGGDGGREVRFEDFKRSSDRVARGIGSGTLGSLEGRWGEHQPENVGRYSTKSELDEALHYHVRKSNRSDETTRDVLERAWKDPTSARLEERWRGDDEVERGKEEGRKDFIQTLEREEDPMPNTNDKGKDARIRAGMLAREWRPPSPSMPTEVCLTQEQYLLHRDLGLEQDDPEHAWRRSEAILPSDGQGEEGGRSNRGVHAETPEKALESIFGGADPHPRAKSADDPPSIQPLETNHPGMEQERGRELVRLLKNSLPFPTYVDDVYGLPPTLAETMRRATQDVQSEEQAKVREKAIRRLESLWGHLAGRRGVPTTRDDKVKPSFSADLMEEWLKGHP</sequence>
<dbReference type="Proteomes" id="UP000245626">
    <property type="component" value="Unassembled WGS sequence"/>
</dbReference>
<dbReference type="EMBL" id="KZ819975">
    <property type="protein sequence ID" value="PWN50051.1"/>
    <property type="molecule type" value="Genomic_DNA"/>
</dbReference>
<evidence type="ECO:0000313" key="1">
    <source>
        <dbReference type="EMBL" id="PWN50051.1"/>
    </source>
</evidence>
<organism evidence="1 2">
    <name type="scientific">Violaceomyces palustris</name>
    <dbReference type="NCBI Taxonomy" id="1673888"/>
    <lineage>
        <taxon>Eukaryota</taxon>
        <taxon>Fungi</taxon>
        <taxon>Dikarya</taxon>
        <taxon>Basidiomycota</taxon>
        <taxon>Ustilaginomycotina</taxon>
        <taxon>Ustilaginomycetes</taxon>
        <taxon>Violaceomycetales</taxon>
        <taxon>Violaceomycetaceae</taxon>
        <taxon>Violaceomyces</taxon>
    </lineage>
</organism>
<gene>
    <name evidence="1" type="ORF">IE53DRAFT_380068</name>
</gene>